<evidence type="ECO:0000313" key="3">
    <source>
        <dbReference type="EMBL" id="KAH7117654.1"/>
    </source>
</evidence>
<dbReference type="Proteomes" id="UP000700596">
    <property type="component" value="Unassembled WGS sequence"/>
</dbReference>
<evidence type="ECO:0000256" key="2">
    <source>
        <dbReference type="SAM" id="SignalP"/>
    </source>
</evidence>
<feature type="signal peptide" evidence="2">
    <location>
        <begin position="1"/>
        <end position="16"/>
    </location>
</feature>
<name>A0A9P9DEE6_9PLEO</name>
<keyword evidence="4" id="KW-1185">Reference proteome</keyword>
<reference evidence="3" key="1">
    <citation type="journal article" date="2021" name="Nat. Commun.">
        <title>Genetic determinants of endophytism in the Arabidopsis root mycobiome.</title>
        <authorList>
            <person name="Mesny F."/>
            <person name="Miyauchi S."/>
            <person name="Thiergart T."/>
            <person name="Pickel B."/>
            <person name="Atanasova L."/>
            <person name="Karlsson M."/>
            <person name="Huettel B."/>
            <person name="Barry K.W."/>
            <person name="Haridas S."/>
            <person name="Chen C."/>
            <person name="Bauer D."/>
            <person name="Andreopoulos W."/>
            <person name="Pangilinan J."/>
            <person name="LaButti K."/>
            <person name="Riley R."/>
            <person name="Lipzen A."/>
            <person name="Clum A."/>
            <person name="Drula E."/>
            <person name="Henrissat B."/>
            <person name="Kohler A."/>
            <person name="Grigoriev I.V."/>
            <person name="Martin F.M."/>
            <person name="Hacquard S."/>
        </authorList>
    </citation>
    <scope>NUCLEOTIDE SEQUENCE</scope>
    <source>
        <strain evidence="3">MPI-CAGE-CH-0243</strain>
    </source>
</reference>
<comment type="caution">
    <text evidence="3">The sequence shown here is derived from an EMBL/GenBank/DDBJ whole genome shotgun (WGS) entry which is preliminary data.</text>
</comment>
<evidence type="ECO:0000256" key="1">
    <source>
        <dbReference type="SAM" id="MobiDB-lite"/>
    </source>
</evidence>
<dbReference type="AlphaFoldDB" id="A0A9P9DEE6"/>
<gene>
    <name evidence="3" type="ORF">B0J11DRAFT_89337</name>
</gene>
<organism evidence="3 4">
    <name type="scientific">Dendryphion nanum</name>
    <dbReference type="NCBI Taxonomy" id="256645"/>
    <lineage>
        <taxon>Eukaryota</taxon>
        <taxon>Fungi</taxon>
        <taxon>Dikarya</taxon>
        <taxon>Ascomycota</taxon>
        <taxon>Pezizomycotina</taxon>
        <taxon>Dothideomycetes</taxon>
        <taxon>Pleosporomycetidae</taxon>
        <taxon>Pleosporales</taxon>
        <taxon>Torulaceae</taxon>
        <taxon>Dendryphion</taxon>
    </lineage>
</organism>
<proteinExistence type="predicted"/>
<evidence type="ECO:0000313" key="4">
    <source>
        <dbReference type="Proteomes" id="UP000700596"/>
    </source>
</evidence>
<sequence>MLTTIGDFILLSVVVAQGILPHETRVFVLLSPIRYRCALFLNMIHKGHIIMKRFDASKNCAYEAPEGDSNQDHSALCDAGDPD</sequence>
<protein>
    <submittedName>
        <fullName evidence="3">Uncharacterized protein</fullName>
    </submittedName>
</protein>
<feature type="region of interest" description="Disordered" evidence="1">
    <location>
        <begin position="64"/>
        <end position="83"/>
    </location>
</feature>
<feature type="chain" id="PRO_5040219984" evidence="2">
    <location>
        <begin position="17"/>
        <end position="83"/>
    </location>
</feature>
<accession>A0A9P9DEE6</accession>
<keyword evidence="2" id="KW-0732">Signal</keyword>
<dbReference type="EMBL" id="JAGMWT010000013">
    <property type="protein sequence ID" value="KAH7117654.1"/>
    <property type="molecule type" value="Genomic_DNA"/>
</dbReference>